<evidence type="ECO:0000259" key="1">
    <source>
        <dbReference type="Pfam" id="PF00144"/>
    </source>
</evidence>
<feature type="domain" description="Beta-lactamase-related" evidence="1">
    <location>
        <begin position="1"/>
        <end position="266"/>
    </location>
</feature>
<feature type="non-terminal residue" evidence="2">
    <location>
        <position position="1"/>
    </location>
</feature>
<dbReference type="PANTHER" id="PTHR46825">
    <property type="entry name" value="D-ALANYL-D-ALANINE-CARBOXYPEPTIDASE/ENDOPEPTIDASE AMPH"/>
    <property type="match status" value="1"/>
</dbReference>
<sequence length="275" mass="31060">GSMTKQFTAIAIMILQERGDLSLNDPITKYFPDYSVNEEVITIKHLLSHTSGIKNYNGIQEWKEKIRDKISPEEIIDIFKNKQLEFAPGDKWKYCNSGYALLAKIIEKASGQTYKSFITDNIFKTAGMDHTYFGTDDQIIPDLVSGYRKEDGIILKAEYMSMSHPYGSGDILSNVDDLANWMNALENNKLISEKSFGECFQPNILNNNTKINYGYGWFIGDFLGKKNLYHGGGVYGFVSHGMYLPEEKIYVVVLHNCVDPYTDTPTHAVGDLITG</sequence>
<dbReference type="Gene3D" id="3.40.710.10">
    <property type="entry name" value="DD-peptidase/beta-lactamase superfamily"/>
    <property type="match status" value="1"/>
</dbReference>
<dbReference type="InterPro" id="IPR001466">
    <property type="entry name" value="Beta-lactam-related"/>
</dbReference>
<name>X1CDT4_9ZZZZ</name>
<dbReference type="SUPFAM" id="SSF56601">
    <property type="entry name" value="beta-lactamase/transpeptidase-like"/>
    <property type="match status" value="1"/>
</dbReference>
<comment type="caution">
    <text evidence="2">The sequence shown here is derived from an EMBL/GenBank/DDBJ whole genome shotgun (WGS) entry which is preliminary data.</text>
</comment>
<gene>
    <name evidence="2" type="ORF">S01H4_48821</name>
</gene>
<dbReference type="Pfam" id="PF00144">
    <property type="entry name" value="Beta-lactamase"/>
    <property type="match status" value="1"/>
</dbReference>
<dbReference type="PANTHER" id="PTHR46825:SF9">
    <property type="entry name" value="BETA-LACTAMASE-RELATED DOMAIN-CONTAINING PROTEIN"/>
    <property type="match status" value="1"/>
</dbReference>
<dbReference type="InterPro" id="IPR012338">
    <property type="entry name" value="Beta-lactam/transpept-like"/>
</dbReference>
<protein>
    <recommendedName>
        <fullName evidence="1">Beta-lactamase-related domain-containing protein</fullName>
    </recommendedName>
</protein>
<proteinExistence type="predicted"/>
<dbReference type="AlphaFoldDB" id="X1CDT4"/>
<organism evidence="2">
    <name type="scientific">marine sediment metagenome</name>
    <dbReference type="NCBI Taxonomy" id="412755"/>
    <lineage>
        <taxon>unclassified sequences</taxon>
        <taxon>metagenomes</taxon>
        <taxon>ecological metagenomes</taxon>
    </lineage>
</organism>
<accession>X1CDT4</accession>
<dbReference type="InterPro" id="IPR050491">
    <property type="entry name" value="AmpC-like"/>
</dbReference>
<feature type="non-terminal residue" evidence="2">
    <location>
        <position position="275"/>
    </location>
</feature>
<dbReference type="EMBL" id="BART01027547">
    <property type="protein sequence ID" value="GAG94418.1"/>
    <property type="molecule type" value="Genomic_DNA"/>
</dbReference>
<evidence type="ECO:0000313" key="2">
    <source>
        <dbReference type="EMBL" id="GAG94418.1"/>
    </source>
</evidence>
<reference evidence="2" key="1">
    <citation type="journal article" date="2014" name="Front. Microbiol.">
        <title>High frequency of phylogenetically diverse reductive dehalogenase-homologous genes in deep subseafloor sedimentary metagenomes.</title>
        <authorList>
            <person name="Kawai M."/>
            <person name="Futagami T."/>
            <person name="Toyoda A."/>
            <person name="Takaki Y."/>
            <person name="Nishi S."/>
            <person name="Hori S."/>
            <person name="Arai W."/>
            <person name="Tsubouchi T."/>
            <person name="Morono Y."/>
            <person name="Uchiyama I."/>
            <person name="Ito T."/>
            <person name="Fujiyama A."/>
            <person name="Inagaki F."/>
            <person name="Takami H."/>
        </authorList>
    </citation>
    <scope>NUCLEOTIDE SEQUENCE</scope>
    <source>
        <strain evidence="2">Expedition CK06-06</strain>
    </source>
</reference>